<sequence>MPDTEFPLANFLGAAVRLLEYIEYQDCNYTHEERIENLRYAYEKAAHHFAQERQQTMLNADPKRLQASLQTIVGMVVYSWAKVSKELMADLSIHYTYTLVLDDSHNDPHTHMLTYFDDLQAGRPQSHPWWVLVNEHFPNVLRHFGPFCSLNLIRSTLDCSYDYPDFLRRMNGLGHCVGASLWPKDKFDEQKLFREITSAVAQMENWMVWVNDLLSFYKEFDEPRDQTSLVNNYAASFGISLEEALEKLIQETLLSSKQMMAVFVDKDPQLKETITLFMHGYVTWHLCDARYRMSEVYHKAKTMEGEDARTFTRFREQAAEVGAVDSAEWVKFTVLDMVEAKKAAKKRVIATPRENNGRVNIELQPADGIGKMALLRVRRALAVTAIIVAQAQEVIASSDQKPFEKVNDIPRLPLNEDFTRYVQESLDVWHVPGMSVGVVDGDNAYAEGYGYAVIPEVPATADTLWYGASTTKSQVAALLSHLIHSGNHSASFPHGWETPVSSIIRDDFVMQDEWATAHVTLNDIVSHRSGLGRHDFGLLRVRDGKRLLLRDVTRNLRNLAMTAEPRVQWSYSNYMYIALGHVLETVTGQWLGHALRDILWAPLGMDSTYFNLVDALQAPQRLAAGYVWDEATGNYTSVDYMNVTAFSAAGAVISNAKDYVKWLRCLLYNTVPLSEETHRDMQKPRIVLDENGGMTGDKMATTLYGLGCLRTTIHGKTVFFHPGGMHAYGTHLAWLPEIRFGVATFGNTAMTSNWQQLDVIYRLIEDKLGIATDERINIREISMKSRDEVMTRDKAINTLFPDHPDPPLPSTFNTDQLVGSYYNEGWGGVTFTTANDGHDSGKTILIGPRPHATLRHTFVLEHISGNYWLMKAVTEGGSPYTSRFFAARFVAGVNGKPMVMELNTAQGSNNPGDGIVVFTRTG</sequence>
<dbReference type="AlphaFoldDB" id="J4VV72"/>
<dbReference type="Pfam" id="PF06330">
    <property type="entry name" value="TRI5"/>
    <property type="match status" value="1"/>
</dbReference>
<organism evidence="5 6">
    <name type="scientific">Beauveria bassiana (strain ARSEF 2860)</name>
    <name type="common">White muscardine disease fungus</name>
    <name type="synonym">Tritirachium shiotae</name>
    <dbReference type="NCBI Taxonomy" id="655819"/>
    <lineage>
        <taxon>Eukaryota</taxon>
        <taxon>Fungi</taxon>
        <taxon>Dikarya</taxon>
        <taxon>Ascomycota</taxon>
        <taxon>Pezizomycotina</taxon>
        <taxon>Sordariomycetes</taxon>
        <taxon>Hypocreomycetidae</taxon>
        <taxon>Hypocreales</taxon>
        <taxon>Cordycipitaceae</taxon>
        <taxon>Beauveria</taxon>
    </lineage>
</organism>
<dbReference type="STRING" id="655819.J4VV72"/>
<accession>J4VV72</accession>
<dbReference type="InterPro" id="IPR012338">
    <property type="entry name" value="Beta-lactam/transpept-like"/>
</dbReference>
<dbReference type="SFLD" id="SFLDG01021">
    <property type="entry name" value="Trichodiene_Synthase_Like"/>
    <property type="match status" value="1"/>
</dbReference>
<dbReference type="InParanoid" id="J4VV72"/>
<evidence type="ECO:0000256" key="1">
    <source>
        <dbReference type="ARBA" id="ARBA00007946"/>
    </source>
</evidence>
<dbReference type="Proteomes" id="UP000002762">
    <property type="component" value="Unassembled WGS sequence"/>
</dbReference>
<dbReference type="GeneID" id="19891708"/>
<dbReference type="Gene3D" id="3.40.710.10">
    <property type="entry name" value="DD-peptidase/beta-lactamase superfamily"/>
    <property type="match status" value="1"/>
</dbReference>
<gene>
    <name evidence="5" type="ORF">BBA_08696</name>
</gene>
<evidence type="ECO:0000313" key="6">
    <source>
        <dbReference type="Proteomes" id="UP000002762"/>
    </source>
</evidence>
<evidence type="ECO:0000256" key="3">
    <source>
        <dbReference type="ARBA" id="ARBA00038215"/>
    </source>
</evidence>
<comment type="similarity">
    <text evidence="3">Belongs to the peptidase S12 family.</text>
</comment>
<keyword evidence="2" id="KW-0456">Lyase</keyword>
<feature type="domain" description="Beta-lactamase-related" evidence="4">
    <location>
        <begin position="419"/>
        <end position="748"/>
    </location>
</feature>
<comment type="similarity">
    <text evidence="1">Belongs to the trichodiene synthase family.</text>
</comment>
<dbReference type="InterPro" id="IPR050491">
    <property type="entry name" value="AmpC-like"/>
</dbReference>
<protein>
    <submittedName>
        <fullName evidence="5">Trichodiene synthase</fullName>
    </submittedName>
</protein>
<dbReference type="RefSeq" id="XP_008602015.1">
    <property type="nucleotide sequence ID" value="XM_008603793.1"/>
</dbReference>
<dbReference type="GO" id="GO:0016838">
    <property type="term" value="F:carbon-oxygen lyase activity, acting on phosphates"/>
    <property type="evidence" value="ECO:0007669"/>
    <property type="project" value="InterPro"/>
</dbReference>
<dbReference type="InterPro" id="IPR024652">
    <property type="entry name" value="Trichodiene_synth"/>
</dbReference>
<evidence type="ECO:0000313" key="5">
    <source>
        <dbReference type="EMBL" id="EJP62370.1"/>
    </source>
</evidence>
<name>J4VV72_BEAB2</name>
<evidence type="ECO:0000259" key="4">
    <source>
        <dbReference type="Pfam" id="PF00144"/>
    </source>
</evidence>
<dbReference type="InterPro" id="IPR001466">
    <property type="entry name" value="Beta-lactam-related"/>
</dbReference>
<dbReference type="Gene3D" id="1.10.600.10">
    <property type="entry name" value="Farnesyl Diphosphate Synthase"/>
    <property type="match status" value="1"/>
</dbReference>
<evidence type="ECO:0000256" key="2">
    <source>
        <dbReference type="ARBA" id="ARBA00023239"/>
    </source>
</evidence>
<dbReference type="PANTHER" id="PTHR46825:SF9">
    <property type="entry name" value="BETA-LACTAMASE-RELATED DOMAIN-CONTAINING PROTEIN"/>
    <property type="match status" value="1"/>
</dbReference>
<dbReference type="Pfam" id="PF00144">
    <property type="entry name" value="Beta-lactamase"/>
    <property type="match status" value="1"/>
</dbReference>
<dbReference type="OrthoDB" id="5946976at2759"/>
<dbReference type="EMBL" id="JH725187">
    <property type="protein sequence ID" value="EJP62370.1"/>
    <property type="molecule type" value="Genomic_DNA"/>
</dbReference>
<proteinExistence type="inferred from homology"/>
<dbReference type="SUPFAM" id="SSF48576">
    <property type="entry name" value="Terpenoid synthases"/>
    <property type="match status" value="1"/>
</dbReference>
<dbReference type="SUPFAM" id="SSF56601">
    <property type="entry name" value="beta-lactamase/transpeptidase-like"/>
    <property type="match status" value="1"/>
</dbReference>
<dbReference type="HOGENOM" id="CLU_316413_0_0_1"/>
<dbReference type="PANTHER" id="PTHR46825">
    <property type="entry name" value="D-ALANYL-D-ALANINE-CARBOXYPEPTIDASE/ENDOPEPTIDASE AMPH"/>
    <property type="match status" value="1"/>
</dbReference>
<dbReference type="SFLD" id="SFLDS00005">
    <property type="entry name" value="Isoprenoid_Synthase_Type_I"/>
    <property type="match status" value="1"/>
</dbReference>
<reference evidence="5 6" key="1">
    <citation type="journal article" date="2012" name="Sci. Rep.">
        <title>Genomic perspectives on the evolution of fungal entomopathogenicity in Beauveria bassiana.</title>
        <authorList>
            <person name="Xiao G."/>
            <person name="Ying S.H."/>
            <person name="Zheng P."/>
            <person name="Wang Z.L."/>
            <person name="Zhang S."/>
            <person name="Xie X.Q."/>
            <person name="Shang Y."/>
            <person name="St Leger R.J."/>
            <person name="Zhao G.P."/>
            <person name="Wang C."/>
            <person name="Feng M.G."/>
        </authorList>
    </citation>
    <scope>NUCLEOTIDE SEQUENCE [LARGE SCALE GENOMIC DNA]</scope>
    <source>
        <strain evidence="5 6">ARSEF 2860</strain>
    </source>
</reference>
<keyword evidence="6" id="KW-1185">Reference proteome</keyword>
<dbReference type="InterPro" id="IPR008949">
    <property type="entry name" value="Isoprenoid_synthase_dom_sf"/>
</dbReference>